<dbReference type="STRING" id="235985.SAMN05414137_101615"/>
<dbReference type="EMBL" id="FOAZ01000001">
    <property type="protein sequence ID" value="SEK35197.1"/>
    <property type="molecule type" value="Genomic_DNA"/>
</dbReference>
<dbReference type="OrthoDB" id="4350094at2"/>
<gene>
    <name evidence="2" type="ORF">SAMN05414137_101615</name>
</gene>
<feature type="compositionally biased region" description="Low complexity" evidence="1">
    <location>
        <begin position="171"/>
        <end position="181"/>
    </location>
</feature>
<feature type="region of interest" description="Disordered" evidence="1">
    <location>
        <begin position="224"/>
        <end position="281"/>
    </location>
</feature>
<dbReference type="AlphaFoldDB" id="A0A1H7GCK3"/>
<evidence type="ECO:0000256" key="1">
    <source>
        <dbReference type="SAM" id="MobiDB-lite"/>
    </source>
</evidence>
<reference evidence="3" key="1">
    <citation type="submission" date="2016-10" db="EMBL/GenBank/DDBJ databases">
        <authorList>
            <person name="Varghese N."/>
        </authorList>
    </citation>
    <scope>NUCLEOTIDE SEQUENCE [LARGE SCALE GENOMIC DNA]</scope>
    <source>
        <strain evidence="3">DSM 45096 / BCRC 16803 / CGMCC 4.1857 / CIP 109030 / JCM 12277 / KCTC 19219 / NBRC 100920 / 33214</strain>
    </source>
</reference>
<keyword evidence="3" id="KW-1185">Reference proteome</keyword>
<feature type="compositionally biased region" description="Low complexity" evidence="1">
    <location>
        <begin position="224"/>
        <end position="274"/>
    </location>
</feature>
<dbReference type="RefSeq" id="WP_075003726.1">
    <property type="nucleotide sequence ID" value="NZ_FOAZ01000001.1"/>
</dbReference>
<proteinExistence type="predicted"/>
<feature type="compositionally biased region" description="Polar residues" evidence="1">
    <location>
        <begin position="116"/>
        <end position="125"/>
    </location>
</feature>
<accession>A0A1H7GCK3</accession>
<name>A0A1H7GCK3_STRJI</name>
<feature type="compositionally biased region" description="Gly residues" evidence="1">
    <location>
        <begin position="129"/>
        <end position="162"/>
    </location>
</feature>
<feature type="region of interest" description="Disordered" evidence="1">
    <location>
        <begin position="66"/>
        <end position="186"/>
    </location>
</feature>
<evidence type="ECO:0000313" key="2">
    <source>
        <dbReference type="EMBL" id="SEK35197.1"/>
    </source>
</evidence>
<protein>
    <submittedName>
        <fullName evidence="2">Uncharacterized protein</fullName>
    </submittedName>
</protein>
<evidence type="ECO:0000313" key="3">
    <source>
        <dbReference type="Proteomes" id="UP000183015"/>
    </source>
</evidence>
<dbReference type="Proteomes" id="UP000183015">
    <property type="component" value="Unassembled WGS sequence"/>
</dbReference>
<organism evidence="2 3">
    <name type="scientific">Streptacidiphilus jiangxiensis</name>
    <dbReference type="NCBI Taxonomy" id="235985"/>
    <lineage>
        <taxon>Bacteria</taxon>
        <taxon>Bacillati</taxon>
        <taxon>Actinomycetota</taxon>
        <taxon>Actinomycetes</taxon>
        <taxon>Kitasatosporales</taxon>
        <taxon>Streptomycetaceae</taxon>
        <taxon>Streptacidiphilus</taxon>
    </lineage>
</organism>
<sequence>MSSENEQQPARTAGRHAAPRPTVRGRMQRPVGRAIALTAMPTALLMGMLAPKLAFAADGAAKVAPKSVPDLAGSTGATCTKGAPGTGTGATTPASGGTTGTTSKNASVAGKPATHTGGTATSVPTQRGAGSGSTAGGTGSGSTGGSTGGTTGGGTGGTGGGTPTPTPTPSPTRSTPSDPLGGILGGLLGGILGAHTASGTTTTAVQPSASASAIPQAHAAAARTAAVRSAATPAPSTSAAPTPSASATPSKPSATPSTTPSAGATPTASATPSSDPNKACDISHLAAPLDTSVSSQLAAGTMPVEKWTLKSSDLKLINTEFHGVVTIPLADGSTERVLKFTAEEVNIGDLDMSANQRGQEVHVQGSPGSTSTMRGGTVTMYVTELKGTVLAAEGIPLSLLNINIDLTPDTLPQWLYNLIGAVPIPLTLELGNVTAIQQGQFGGNLTIPGMHLFYTPLGQ</sequence>
<feature type="compositionally biased region" description="Low complexity" evidence="1">
    <location>
        <begin position="75"/>
        <end position="104"/>
    </location>
</feature>
<feature type="compositionally biased region" description="Polar residues" evidence="1">
    <location>
        <begin position="1"/>
        <end position="10"/>
    </location>
</feature>
<dbReference type="eggNOG" id="ENOG5033K1G">
    <property type="taxonomic scope" value="Bacteria"/>
</dbReference>
<feature type="region of interest" description="Disordered" evidence="1">
    <location>
        <begin position="1"/>
        <end position="29"/>
    </location>
</feature>